<name>K6X828_9ALTE</name>
<accession>K6X828</accession>
<dbReference type="InterPro" id="IPR029442">
    <property type="entry name" value="GyrI-like"/>
</dbReference>
<dbReference type="AlphaFoldDB" id="K6X828"/>
<dbReference type="PANTHER" id="PTHR40055:SF1">
    <property type="entry name" value="TRANSCRIPTIONAL REGULATOR YGIV-RELATED"/>
    <property type="match status" value="1"/>
</dbReference>
<evidence type="ECO:0000313" key="2">
    <source>
        <dbReference type="EMBL" id="GAC16774.1"/>
    </source>
</evidence>
<dbReference type="Proteomes" id="UP000006334">
    <property type="component" value="Unassembled WGS sequence"/>
</dbReference>
<dbReference type="eggNOG" id="COG3449">
    <property type="taxonomic scope" value="Bacteria"/>
</dbReference>
<feature type="domain" description="AraC effector-binding" evidence="1">
    <location>
        <begin position="8"/>
        <end position="161"/>
    </location>
</feature>
<dbReference type="Pfam" id="PF06445">
    <property type="entry name" value="GyrI-like"/>
    <property type="match status" value="1"/>
</dbReference>
<dbReference type="EMBL" id="BAEN01000076">
    <property type="protein sequence ID" value="GAC16774.1"/>
    <property type="molecule type" value="Genomic_DNA"/>
</dbReference>
<gene>
    <name evidence="2" type="ORF">GLIP_4163</name>
</gene>
<dbReference type="InterPro" id="IPR010499">
    <property type="entry name" value="AraC_E-bd"/>
</dbReference>
<dbReference type="STRING" id="1127673.GLIP_4163"/>
<keyword evidence="3" id="KW-1185">Reference proteome</keyword>
<dbReference type="OrthoDB" id="282744at2"/>
<dbReference type="Gene3D" id="3.20.80.10">
    <property type="entry name" value="Regulatory factor, effector binding domain"/>
    <property type="match status" value="1"/>
</dbReference>
<dbReference type="RefSeq" id="WP_008846576.1">
    <property type="nucleotide sequence ID" value="NZ_BAEN01000076.1"/>
</dbReference>
<dbReference type="PANTHER" id="PTHR40055">
    <property type="entry name" value="TRANSCRIPTIONAL REGULATOR YGIV-RELATED"/>
    <property type="match status" value="1"/>
</dbReference>
<reference evidence="2 3" key="1">
    <citation type="journal article" date="2017" name="Antonie Van Leeuwenhoek">
        <title>Rhizobium rhizosphaerae sp. nov., a novel species isolated from rice rhizosphere.</title>
        <authorList>
            <person name="Zhao J.J."/>
            <person name="Zhang J."/>
            <person name="Zhang R.J."/>
            <person name="Zhang C.W."/>
            <person name="Yin H.Q."/>
            <person name="Zhang X.X."/>
        </authorList>
    </citation>
    <scope>NUCLEOTIDE SEQUENCE [LARGE SCALE GENOMIC DNA]</scope>
    <source>
        <strain evidence="2 3">E3</strain>
    </source>
</reference>
<dbReference type="SUPFAM" id="SSF55136">
    <property type="entry name" value="Probable bacterial effector-binding domain"/>
    <property type="match status" value="1"/>
</dbReference>
<dbReference type="SMART" id="SM00871">
    <property type="entry name" value="AraC_E_bind"/>
    <property type="match status" value="1"/>
</dbReference>
<evidence type="ECO:0000259" key="1">
    <source>
        <dbReference type="SMART" id="SM00871"/>
    </source>
</evidence>
<evidence type="ECO:0000313" key="3">
    <source>
        <dbReference type="Proteomes" id="UP000006334"/>
    </source>
</evidence>
<organism evidence="2 3">
    <name type="scientific">Aliiglaciecola lipolytica E3</name>
    <dbReference type="NCBI Taxonomy" id="1127673"/>
    <lineage>
        <taxon>Bacteria</taxon>
        <taxon>Pseudomonadati</taxon>
        <taxon>Pseudomonadota</taxon>
        <taxon>Gammaproteobacteria</taxon>
        <taxon>Alteromonadales</taxon>
        <taxon>Alteromonadaceae</taxon>
        <taxon>Aliiglaciecola</taxon>
    </lineage>
</organism>
<protein>
    <submittedName>
        <fullName evidence="2">AraC family transcriptional regulator</fullName>
    </submittedName>
</protein>
<sequence>MHSKVTLKDVSIVDFKALDVAILEHRGSVQTLPLSIQNFIAWRQKNKLSPNNSRTFNIVYDNPKVSAGSENKFGLAVEVLSKDYDLAENMQYGQIPSGRCAYLRHIGPDHSMSTSIEFLFSEWLVATQNTLRDFPLFFERVRFSPEISDLDMITDIYLPIT</sequence>
<dbReference type="InterPro" id="IPR050908">
    <property type="entry name" value="SmbC-like"/>
</dbReference>
<proteinExistence type="predicted"/>
<comment type="caution">
    <text evidence="2">The sequence shown here is derived from an EMBL/GenBank/DDBJ whole genome shotgun (WGS) entry which is preliminary data.</text>
</comment>
<dbReference type="InterPro" id="IPR011256">
    <property type="entry name" value="Reg_factor_effector_dom_sf"/>
</dbReference>